<evidence type="ECO:0000313" key="3">
    <source>
        <dbReference type="Proteomes" id="UP000276349"/>
    </source>
</evidence>
<name>A0A3S0J2U8_9BACI</name>
<keyword evidence="1" id="KW-0677">Repeat</keyword>
<dbReference type="AlphaFoldDB" id="A0A3S0J2U8"/>
<sequence length="365" mass="42383">MKREEALQHFMDECVSVHVGKVLEKVDQQFRQEKKTLLQPIIDSLAQLFAKIKDQQQQEVLAPVAFIHLSCLRTSLLENKCTYLLEAYGETWYYDLVECTAQFEAEWLSEAIIELQKTLENERKPYLTIQTADIRCIIQQTVILFHQYIIQLVRYLFRYKKECVPEMNFKRAACLRFRVGEYKGFSEDVAIFDERERVEKNLVSWLEQREPNKAYTFENFSNLQLQHKHFNQLDFSYANFNGSDLEGALLKQSVCVGTSFVDCQLSNVDFSYAVIQDADFRNANLVGANFTHAQGKTMRLSGGEVACYLGTDFRNANLENARFEFAQITGADFTGANLKGATFFKRDQHKVQFSPEQIKDIHWIS</sequence>
<gene>
    <name evidence="2" type="ORF">EKG35_10625</name>
</gene>
<keyword evidence="3" id="KW-1185">Reference proteome</keyword>
<accession>A0A3S0J2U8</accession>
<dbReference type="Pfam" id="PF00805">
    <property type="entry name" value="Pentapeptide"/>
    <property type="match status" value="3"/>
</dbReference>
<comment type="caution">
    <text evidence="2">The sequence shown here is derived from an EMBL/GenBank/DDBJ whole genome shotgun (WGS) entry which is preliminary data.</text>
</comment>
<evidence type="ECO:0000256" key="1">
    <source>
        <dbReference type="ARBA" id="ARBA00022737"/>
    </source>
</evidence>
<dbReference type="PANTHER" id="PTHR47485">
    <property type="entry name" value="THYLAKOID LUMENAL 17.4 KDA PROTEIN, CHLOROPLASTIC"/>
    <property type="match status" value="1"/>
</dbReference>
<dbReference type="PANTHER" id="PTHR47485:SF1">
    <property type="entry name" value="THYLAKOID LUMENAL 17.4 KDA PROTEIN, CHLOROPLASTIC"/>
    <property type="match status" value="1"/>
</dbReference>
<organism evidence="2 3">
    <name type="scientific">Lysinibacillus telephonicus</name>
    <dbReference type="NCBI Taxonomy" id="1714840"/>
    <lineage>
        <taxon>Bacteria</taxon>
        <taxon>Bacillati</taxon>
        <taxon>Bacillota</taxon>
        <taxon>Bacilli</taxon>
        <taxon>Bacillales</taxon>
        <taxon>Bacillaceae</taxon>
        <taxon>Lysinibacillus</taxon>
    </lineage>
</organism>
<dbReference type="InterPro" id="IPR001646">
    <property type="entry name" value="5peptide_repeat"/>
</dbReference>
<dbReference type="RefSeq" id="WP_126294430.1">
    <property type="nucleotide sequence ID" value="NZ_CP155468.1"/>
</dbReference>
<proteinExistence type="predicted"/>
<reference evidence="2 3" key="1">
    <citation type="submission" date="2018-12" db="EMBL/GenBank/DDBJ databases">
        <authorList>
            <person name="Yu L."/>
        </authorList>
    </citation>
    <scope>NUCLEOTIDE SEQUENCE [LARGE SCALE GENOMIC DNA]</scope>
    <source>
        <strain evidence="2 3">S5H2222</strain>
    </source>
</reference>
<protein>
    <submittedName>
        <fullName evidence="2">Pentapeptide repeat-containing protein</fullName>
    </submittedName>
</protein>
<evidence type="ECO:0000313" key="2">
    <source>
        <dbReference type="EMBL" id="RTQ92864.1"/>
    </source>
</evidence>
<dbReference type="OrthoDB" id="2536801at2"/>
<dbReference type="SUPFAM" id="SSF141571">
    <property type="entry name" value="Pentapeptide repeat-like"/>
    <property type="match status" value="1"/>
</dbReference>
<dbReference type="Gene3D" id="2.160.20.80">
    <property type="entry name" value="E3 ubiquitin-protein ligase SopA"/>
    <property type="match status" value="1"/>
</dbReference>
<dbReference type="Proteomes" id="UP000276349">
    <property type="component" value="Unassembled WGS sequence"/>
</dbReference>
<dbReference type="EMBL" id="RXNR01000026">
    <property type="protein sequence ID" value="RTQ92864.1"/>
    <property type="molecule type" value="Genomic_DNA"/>
</dbReference>